<evidence type="ECO:0000256" key="1">
    <source>
        <dbReference type="SAM" id="MobiDB-lite"/>
    </source>
</evidence>
<keyword evidence="3" id="KW-1185">Reference proteome</keyword>
<sequence>MFLPDPCDVPLCSCLDAKDLVNYSQACKDTRRSAAAYGRMAFQIRHSLSTFMAEKDVRPFRDVMRRTGTVITGSVAIHFFARTPVDDDDLNLVIEWKHSKDLFSFIQSLGYVYVPRPTQEKSTVSAVNYAYLRYTHRDQYLGALPNTVLDVLPFARGTTFIRVMIANFSAMDTILSFHSTPTMNAITFRAAYSLYPCNTFTRSVGVCFRQNLHVDMYKRRGWTMEGSASERTRAQHGEEVNAPIRFVGDANTWTIDLDDRPSLFLDTFMYNSWELRWTGRCNGWIMPRIESASYIGDDWWLQNRTFADCDLLGAFMRKLMDNQPRFVRQTDEDVLKSVLDSAKEMLFVYRPPCATDTLFLPGWDPEEESQATEQNSATPSAAPAAADGVFAHKVFHAGSNSPRASKALDDDIVRDALNNLTLGASVLSDPDLVSGLTSDNIVVEPEHTHDDGLAPAKVPSDAGDFDQDSVGARSDDSCSINDIGVSFVDGRDHSAAHSGDDASPDYDVEYASERDDLLFDSDDTQSSWSAFSLSNDQPPLKRMRTQ</sequence>
<feature type="compositionally biased region" description="Basic and acidic residues" evidence="1">
    <location>
        <begin position="490"/>
        <end position="500"/>
    </location>
</feature>
<dbReference type="RefSeq" id="XP_003034142.1">
    <property type="nucleotide sequence ID" value="XM_003034096.1"/>
</dbReference>
<dbReference type="AlphaFoldDB" id="D8PYE2"/>
<dbReference type="EMBL" id="GL377304">
    <property type="protein sequence ID" value="EFI99239.1"/>
    <property type="molecule type" value="Genomic_DNA"/>
</dbReference>
<protein>
    <submittedName>
        <fullName evidence="2">Uncharacterized protein</fullName>
    </submittedName>
</protein>
<dbReference type="GeneID" id="9592298"/>
<feature type="region of interest" description="Disordered" evidence="1">
    <location>
        <begin position="490"/>
        <end position="521"/>
    </location>
</feature>
<reference evidence="2 3" key="1">
    <citation type="journal article" date="2010" name="Nat. Biotechnol.">
        <title>Genome sequence of the model mushroom Schizophyllum commune.</title>
        <authorList>
            <person name="Ohm R.A."/>
            <person name="de Jong J.F."/>
            <person name="Lugones L.G."/>
            <person name="Aerts A."/>
            <person name="Kothe E."/>
            <person name="Stajich J.E."/>
            <person name="de Vries R.P."/>
            <person name="Record E."/>
            <person name="Levasseur A."/>
            <person name="Baker S.E."/>
            <person name="Bartholomew K.A."/>
            <person name="Coutinho P.M."/>
            <person name="Erdmann S."/>
            <person name="Fowler T.J."/>
            <person name="Gathman A.C."/>
            <person name="Lombard V."/>
            <person name="Henrissat B."/>
            <person name="Knabe N."/>
            <person name="Kuees U."/>
            <person name="Lilly W.W."/>
            <person name="Lindquist E."/>
            <person name="Lucas S."/>
            <person name="Magnuson J.K."/>
            <person name="Piumi F."/>
            <person name="Raudaskoski M."/>
            <person name="Salamov A."/>
            <person name="Schmutz J."/>
            <person name="Schwarze F.W.M.R."/>
            <person name="vanKuyk P.A."/>
            <person name="Horton J.S."/>
            <person name="Grigoriev I.V."/>
            <person name="Woesten H.A.B."/>
        </authorList>
    </citation>
    <scope>NUCLEOTIDE SEQUENCE [LARGE SCALE GENOMIC DNA]</scope>
    <source>
        <strain evidence="3">H4-8 / FGSC 9210</strain>
    </source>
</reference>
<organism evidence="3">
    <name type="scientific">Schizophyllum commune (strain H4-8 / FGSC 9210)</name>
    <name type="common">Split gill fungus</name>
    <dbReference type="NCBI Taxonomy" id="578458"/>
    <lineage>
        <taxon>Eukaryota</taxon>
        <taxon>Fungi</taxon>
        <taxon>Dikarya</taxon>
        <taxon>Basidiomycota</taxon>
        <taxon>Agaricomycotina</taxon>
        <taxon>Agaricomycetes</taxon>
        <taxon>Agaricomycetidae</taxon>
        <taxon>Agaricales</taxon>
        <taxon>Schizophyllaceae</taxon>
        <taxon>Schizophyllum</taxon>
    </lineage>
</organism>
<dbReference type="Proteomes" id="UP000007431">
    <property type="component" value="Unassembled WGS sequence"/>
</dbReference>
<feature type="region of interest" description="Disordered" evidence="1">
    <location>
        <begin position="362"/>
        <end position="383"/>
    </location>
</feature>
<dbReference type="InParanoid" id="D8PYE2"/>
<evidence type="ECO:0000313" key="2">
    <source>
        <dbReference type="EMBL" id="EFI99239.1"/>
    </source>
</evidence>
<feature type="region of interest" description="Disordered" evidence="1">
    <location>
        <begin position="447"/>
        <end position="476"/>
    </location>
</feature>
<dbReference type="KEGG" id="scm:SCHCO_0106346"/>
<evidence type="ECO:0000313" key="3">
    <source>
        <dbReference type="Proteomes" id="UP000007431"/>
    </source>
</evidence>
<feature type="compositionally biased region" description="Polar residues" evidence="1">
    <location>
        <begin position="527"/>
        <end position="537"/>
    </location>
</feature>
<dbReference type="VEuPathDB" id="FungiDB:SCHCODRAFT_0106346"/>
<gene>
    <name evidence="2" type="ORF">SCHCODRAFT_106346</name>
</gene>
<name>D8PYE2_SCHCM</name>
<proteinExistence type="predicted"/>
<feature type="region of interest" description="Disordered" evidence="1">
    <location>
        <begin position="527"/>
        <end position="546"/>
    </location>
</feature>
<dbReference type="OrthoDB" id="3041043at2759"/>
<dbReference type="HOGENOM" id="CLU_498897_0_0_1"/>
<accession>D8PYE2</accession>
<feature type="non-terminal residue" evidence="2">
    <location>
        <position position="546"/>
    </location>
</feature>